<dbReference type="Proteomes" id="UP000176288">
    <property type="component" value="Chromosome"/>
</dbReference>
<keyword evidence="9" id="KW-0472">Membrane</keyword>
<dbReference type="KEGG" id="avu:BK816_07890"/>
<evidence type="ECO:0000259" key="10">
    <source>
        <dbReference type="PROSITE" id="PS50893"/>
    </source>
</evidence>
<organism evidence="11 12">
    <name type="scientific">Boudabousia tangfeifanii</name>
    <dbReference type="NCBI Taxonomy" id="1912795"/>
    <lineage>
        <taxon>Bacteria</taxon>
        <taxon>Bacillati</taxon>
        <taxon>Actinomycetota</taxon>
        <taxon>Actinomycetes</taxon>
        <taxon>Actinomycetales</taxon>
        <taxon>Actinomycetaceae</taxon>
        <taxon>Boudabousia</taxon>
    </lineage>
</organism>
<evidence type="ECO:0000256" key="5">
    <source>
        <dbReference type="ARBA" id="ARBA00022741"/>
    </source>
</evidence>
<evidence type="ECO:0000256" key="1">
    <source>
        <dbReference type="ARBA" id="ARBA00004202"/>
    </source>
</evidence>
<keyword evidence="8" id="KW-0406">Ion transport</keyword>
<dbReference type="PROSITE" id="PS00211">
    <property type="entry name" value="ABC_TRANSPORTER_1"/>
    <property type="match status" value="1"/>
</dbReference>
<accession>A0A1D9MN07</accession>
<dbReference type="EMBL" id="CP017812">
    <property type="protein sequence ID" value="AOZ73543.1"/>
    <property type="molecule type" value="Genomic_DNA"/>
</dbReference>
<dbReference type="InterPro" id="IPR003593">
    <property type="entry name" value="AAA+_ATPase"/>
</dbReference>
<dbReference type="SUPFAM" id="SSF52540">
    <property type="entry name" value="P-loop containing nucleoside triphosphate hydrolases"/>
    <property type="match status" value="1"/>
</dbReference>
<evidence type="ECO:0000256" key="2">
    <source>
        <dbReference type="ARBA" id="ARBA00022448"/>
    </source>
</evidence>
<evidence type="ECO:0000256" key="4">
    <source>
        <dbReference type="ARBA" id="ARBA00022496"/>
    </source>
</evidence>
<dbReference type="PANTHER" id="PTHR42771">
    <property type="entry name" value="IRON(3+)-HYDROXAMATE IMPORT ATP-BINDING PROTEIN FHUC"/>
    <property type="match status" value="1"/>
</dbReference>
<dbReference type="InterPro" id="IPR003439">
    <property type="entry name" value="ABC_transporter-like_ATP-bd"/>
</dbReference>
<dbReference type="InterPro" id="IPR027417">
    <property type="entry name" value="P-loop_NTPase"/>
</dbReference>
<keyword evidence="5" id="KW-0547">Nucleotide-binding</keyword>
<protein>
    <submittedName>
        <fullName evidence="11">Iron ABC transporter ATP-binding protein</fullName>
    </submittedName>
</protein>
<dbReference type="GO" id="GO:0005524">
    <property type="term" value="F:ATP binding"/>
    <property type="evidence" value="ECO:0007669"/>
    <property type="project" value="UniProtKB-KW"/>
</dbReference>
<keyword evidence="6 11" id="KW-0067">ATP-binding</keyword>
<keyword evidence="2" id="KW-0813">Transport</keyword>
<evidence type="ECO:0000256" key="3">
    <source>
        <dbReference type="ARBA" id="ARBA00022475"/>
    </source>
</evidence>
<evidence type="ECO:0000313" key="12">
    <source>
        <dbReference type="Proteomes" id="UP000176288"/>
    </source>
</evidence>
<dbReference type="InterPro" id="IPR051535">
    <property type="entry name" value="Siderophore_ABC-ATPase"/>
</dbReference>
<sequence length="251" mass="28050">MLKTEGLLRAYGEHVVVDQVSLDLPHGGVTALLGPNGAGKSTLLSLLARLQTPQQGRVWLHDLDVHQTDSRQIAKALGVLRQENRSDTRLKVRELVEFGRFPHSQGRLTNECHRAVEQAMDALDLHDLAEKYLDELSGGQRQRAFIAMVLAQETEVILLDEPLNNLDLRHVVGIMRLLRKLADERGRTIVVVLHDINVAAAYCDRLIAMKDGQVAFDGHPDEIMKSHVLEEVYGVPMEVCRVAGRCLAVYF</sequence>
<dbReference type="Pfam" id="PF00005">
    <property type="entry name" value="ABC_tran"/>
    <property type="match status" value="1"/>
</dbReference>
<dbReference type="GO" id="GO:0006826">
    <property type="term" value="P:iron ion transport"/>
    <property type="evidence" value="ECO:0007669"/>
    <property type="project" value="UniProtKB-KW"/>
</dbReference>
<dbReference type="AlphaFoldDB" id="A0A1D9MN07"/>
<keyword evidence="7" id="KW-0408">Iron</keyword>
<dbReference type="OrthoDB" id="3291337at2"/>
<comment type="subcellular location">
    <subcellularLocation>
        <location evidence="1">Cell membrane</location>
        <topology evidence="1">Peripheral membrane protein</topology>
    </subcellularLocation>
</comment>
<name>A0A1D9MN07_9ACTO</name>
<evidence type="ECO:0000256" key="9">
    <source>
        <dbReference type="ARBA" id="ARBA00023136"/>
    </source>
</evidence>
<dbReference type="GO" id="GO:0016887">
    <property type="term" value="F:ATP hydrolysis activity"/>
    <property type="evidence" value="ECO:0007669"/>
    <property type="project" value="InterPro"/>
</dbReference>
<dbReference type="FunFam" id="3.40.50.300:FF:000134">
    <property type="entry name" value="Iron-enterobactin ABC transporter ATP-binding protein"/>
    <property type="match status" value="1"/>
</dbReference>
<dbReference type="Gene3D" id="3.40.50.300">
    <property type="entry name" value="P-loop containing nucleotide triphosphate hydrolases"/>
    <property type="match status" value="1"/>
</dbReference>
<dbReference type="GO" id="GO:0005886">
    <property type="term" value="C:plasma membrane"/>
    <property type="evidence" value="ECO:0007669"/>
    <property type="project" value="UniProtKB-SubCell"/>
</dbReference>
<evidence type="ECO:0000256" key="8">
    <source>
        <dbReference type="ARBA" id="ARBA00023065"/>
    </source>
</evidence>
<dbReference type="CDD" id="cd03214">
    <property type="entry name" value="ABC_Iron-Siderophores_B12_Hemin"/>
    <property type="match status" value="1"/>
</dbReference>
<keyword evidence="3" id="KW-1003">Cell membrane</keyword>
<dbReference type="STRING" id="1912795.BK816_07890"/>
<keyword evidence="12" id="KW-1185">Reference proteome</keyword>
<reference evidence="11 12" key="1">
    <citation type="submission" date="2016-10" db="EMBL/GenBank/DDBJ databases">
        <title>Actinomyces aegypiusis sp. nov., isolated from the Aegypius monachus in Qinghai Tibet Plateau China.</title>
        <authorList>
            <person name="Wang Y."/>
        </authorList>
    </citation>
    <scope>NUCLEOTIDE SEQUENCE [LARGE SCALE GENOMIC DNA]</scope>
    <source>
        <strain evidence="11 12">VUL4_3</strain>
    </source>
</reference>
<evidence type="ECO:0000313" key="11">
    <source>
        <dbReference type="EMBL" id="AOZ73543.1"/>
    </source>
</evidence>
<dbReference type="InterPro" id="IPR017871">
    <property type="entry name" value="ABC_transporter-like_CS"/>
</dbReference>
<keyword evidence="4" id="KW-0410">Iron transport</keyword>
<evidence type="ECO:0000256" key="7">
    <source>
        <dbReference type="ARBA" id="ARBA00023004"/>
    </source>
</evidence>
<evidence type="ECO:0000256" key="6">
    <source>
        <dbReference type="ARBA" id="ARBA00022840"/>
    </source>
</evidence>
<dbReference type="SMART" id="SM00382">
    <property type="entry name" value="AAA"/>
    <property type="match status" value="1"/>
</dbReference>
<feature type="domain" description="ABC transporter" evidence="10">
    <location>
        <begin position="2"/>
        <end position="236"/>
    </location>
</feature>
<dbReference type="PROSITE" id="PS50893">
    <property type="entry name" value="ABC_TRANSPORTER_2"/>
    <property type="match status" value="1"/>
</dbReference>
<proteinExistence type="predicted"/>
<dbReference type="PANTHER" id="PTHR42771:SF3">
    <property type="entry name" value="PETROBACTIN IMPORT ATP-BINDING PROTEIN YCLP"/>
    <property type="match status" value="1"/>
</dbReference>
<gene>
    <name evidence="11" type="ORF">BK816_07890</name>
</gene>